<dbReference type="GO" id="GO:0005737">
    <property type="term" value="C:cytoplasm"/>
    <property type="evidence" value="ECO:0007669"/>
    <property type="project" value="UniProtKB-SubCell"/>
</dbReference>
<dbReference type="PANTHER" id="PTHR13886">
    <property type="entry name" value="JNK/SAPK-ASSOCIATED PROTEIN"/>
    <property type="match status" value="1"/>
</dbReference>
<feature type="compositionally biased region" description="Low complexity" evidence="10">
    <location>
        <begin position="759"/>
        <end position="768"/>
    </location>
</feature>
<comment type="function">
    <text evidence="5">The JNK-interacting protein (JIP) group of scaffold proteins selectively mediates JNK-signaling by aggregating specific components of the MAPK cascade to form a functional JNK signaling module. May function as a regulator of vesicle transport, through interactions with the JNK-signaling components and motor proteins. Syd is required for efficient kinesin-I mediated axonal transport.</text>
</comment>
<evidence type="ECO:0000256" key="7">
    <source>
        <dbReference type="ARBA" id="ARBA00069747"/>
    </source>
</evidence>
<dbReference type="InterPro" id="IPR036322">
    <property type="entry name" value="WD40_repeat_dom_sf"/>
</dbReference>
<feature type="domain" description="RH1" evidence="11">
    <location>
        <begin position="64"/>
        <end position="154"/>
    </location>
</feature>
<name>A0A9Q0RKA4_BLOTA</name>
<evidence type="ECO:0000256" key="10">
    <source>
        <dbReference type="SAM" id="MobiDB-lite"/>
    </source>
</evidence>
<dbReference type="SUPFAM" id="SSF50978">
    <property type="entry name" value="WD40 repeat-like"/>
    <property type="match status" value="1"/>
</dbReference>
<gene>
    <name evidence="13" type="ORF">RDWZM_008648</name>
</gene>
<dbReference type="InterPro" id="IPR039911">
    <property type="entry name" value="JIP3/JIP4"/>
</dbReference>
<keyword evidence="3" id="KW-0963">Cytoplasm</keyword>
<evidence type="ECO:0000259" key="12">
    <source>
        <dbReference type="PROSITE" id="PS51777"/>
    </source>
</evidence>
<comment type="subcellular location">
    <subcellularLocation>
        <location evidence="1">Cytoplasm</location>
    </subcellularLocation>
</comment>
<proteinExistence type="inferred from homology"/>
<evidence type="ECO:0000256" key="6">
    <source>
        <dbReference type="ARBA" id="ARBA00064055"/>
    </source>
</evidence>
<dbReference type="Proteomes" id="UP001142055">
    <property type="component" value="Chromosome 3"/>
</dbReference>
<evidence type="ECO:0000313" key="13">
    <source>
        <dbReference type="EMBL" id="KAJ6217491.1"/>
    </source>
</evidence>
<dbReference type="GO" id="GO:0019894">
    <property type="term" value="F:kinesin binding"/>
    <property type="evidence" value="ECO:0007669"/>
    <property type="project" value="TreeGrafter"/>
</dbReference>
<feature type="region of interest" description="Disordered" evidence="10">
    <location>
        <begin position="750"/>
        <end position="783"/>
    </location>
</feature>
<dbReference type="OMA" id="NDNITAC"/>
<dbReference type="GO" id="GO:0016192">
    <property type="term" value="P:vesicle-mediated transport"/>
    <property type="evidence" value="ECO:0007669"/>
    <property type="project" value="TreeGrafter"/>
</dbReference>
<dbReference type="PROSITE" id="PS51776">
    <property type="entry name" value="RH1"/>
    <property type="match status" value="1"/>
</dbReference>
<evidence type="ECO:0000256" key="8">
    <source>
        <dbReference type="ARBA" id="ARBA00082388"/>
    </source>
</evidence>
<dbReference type="EMBL" id="JAPWDV010000003">
    <property type="protein sequence ID" value="KAJ6217491.1"/>
    <property type="molecule type" value="Genomic_DNA"/>
</dbReference>
<feature type="compositionally biased region" description="Polar residues" evidence="10">
    <location>
        <begin position="774"/>
        <end position="783"/>
    </location>
</feature>
<evidence type="ECO:0000256" key="9">
    <source>
        <dbReference type="SAM" id="Coils"/>
    </source>
</evidence>
<dbReference type="FunFam" id="1.20.5.1000:FF:000001">
    <property type="entry name" value="C-Jun-amino-terminal kinase-interacting protein 3 isoform X2"/>
    <property type="match status" value="1"/>
</dbReference>
<comment type="similarity">
    <text evidence="2">Belongs to the JIP scaffold family.</text>
</comment>
<dbReference type="InterPro" id="IPR034744">
    <property type="entry name" value="RH2"/>
</dbReference>
<evidence type="ECO:0000313" key="14">
    <source>
        <dbReference type="Proteomes" id="UP001142055"/>
    </source>
</evidence>
<dbReference type="GO" id="GO:0008432">
    <property type="term" value="F:JUN kinase binding"/>
    <property type="evidence" value="ECO:0007669"/>
    <property type="project" value="TreeGrafter"/>
</dbReference>
<keyword evidence="4 9" id="KW-0175">Coiled coil</keyword>
<evidence type="ECO:0000256" key="5">
    <source>
        <dbReference type="ARBA" id="ARBA00059054"/>
    </source>
</evidence>
<keyword evidence="14" id="KW-1185">Reference proteome</keyword>
<dbReference type="Gene3D" id="1.20.5.1000">
    <property type="entry name" value="arf6 gtpase in complex with a specific effector, jip4"/>
    <property type="match status" value="1"/>
</dbReference>
<dbReference type="PANTHER" id="PTHR13886:SF4">
    <property type="entry name" value="JNK-INTERACTING PROTEIN 3"/>
    <property type="match status" value="1"/>
</dbReference>
<comment type="subunit">
    <text evidence="6">Forms homo- and heterooligomeric complexes. Binds the TPR motif-containing C-terminal of kinesin light chain, Klc. Pre-assembled syd scaffolding complexes are then transported as a cargo of kinesin, to the required subcellular location.</text>
</comment>
<dbReference type="Pfam" id="PF16471">
    <property type="entry name" value="JIP_LZII"/>
    <property type="match status" value="1"/>
</dbReference>
<evidence type="ECO:0000256" key="4">
    <source>
        <dbReference type="ARBA" id="ARBA00023054"/>
    </source>
</evidence>
<feature type="coiled-coil region" evidence="9">
    <location>
        <begin position="337"/>
        <end position="427"/>
    </location>
</feature>
<dbReference type="PROSITE" id="PS51777">
    <property type="entry name" value="RH2"/>
    <property type="match status" value="1"/>
</dbReference>
<dbReference type="AlphaFoldDB" id="A0A9Q0RKA4"/>
<accession>A0A9Q0RKA4</accession>
<dbReference type="GO" id="GO:0005078">
    <property type="term" value="F:MAP-kinase scaffold activity"/>
    <property type="evidence" value="ECO:0007669"/>
    <property type="project" value="InterPro"/>
</dbReference>
<dbReference type="Pfam" id="PF19056">
    <property type="entry name" value="WD40_2"/>
    <property type="match status" value="1"/>
</dbReference>
<protein>
    <recommendedName>
        <fullName evidence="7">JNK-interacting protein 3</fullName>
    </recommendedName>
    <alternativeName>
        <fullName evidence="8">Protein sunday driver</fullName>
    </alternativeName>
</protein>
<evidence type="ECO:0000256" key="3">
    <source>
        <dbReference type="ARBA" id="ARBA00022490"/>
    </source>
</evidence>
<dbReference type="InterPro" id="IPR032486">
    <property type="entry name" value="JIP_LZII"/>
</dbReference>
<organism evidence="13 14">
    <name type="scientific">Blomia tropicalis</name>
    <name type="common">Mite</name>
    <dbReference type="NCBI Taxonomy" id="40697"/>
    <lineage>
        <taxon>Eukaryota</taxon>
        <taxon>Metazoa</taxon>
        <taxon>Ecdysozoa</taxon>
        <taxon>Arthropoda</taxon>
        <taxon>Chelicerata</taxon>
        <taxon>Arachnida</taxon>
        <taxon>Acari</taxon>
        <taxon>Acariformes</taxon>
        <taxon>Sarcoptiformes</taxon>
        <taxon>Astigmata</taxon>
        <taxon>Glycyphagoidea</taxon>
        <taxon>Echimyopodidae</taxon>
        <taxon>Blomia</taxon>
    </lineage>
</organism>
<evidence type="ECO:0000256" key="1">
    <source>
        <dbReference type="ARBA" id="ARBA00004496"/>
    </source>
</evidence>
<evidence type="ECO:0000259" key="11">
    <source>
        <dbReference type="PROSITE" id="PS51776"/>
    </source>
</evidence>
<comment type="caution">
    <text evidence="13">The sequence shown here is derived from an EMBL/GenBank/DDBJ whole genome shotgun (WGS) entry which is preliminary data.</text>
</comment>
<evidence type="ECO:0000256" key="2">
    <source>
        <dbReference type="ARBA" id="ARBA00009866"/>
    </source>
</evidence>
<sequence>MEQDKLSNLNNNTLNNTIINNNNPVKCIKDGNVTVVKDGFNDNNNHMADSSPISESPNINETIYEFGSHFENPSHVISEKVQNLASQIYNELQKIMNRCNDDEDAVGGLMPLIVNVLESLDLSLIENQQLQVELELCKDDNEQLVSAFEKEKQNKKKIEQRLFEFEFSTEEEKQHYQQRIDSLANIVKMLELKAKNASDHSSRLEEKETEMKKEYNKIHERYTELLRSHCDLMERVKIMFGSDESGSPSTNNNQSMSNLAATLKTNFQRFSSNEESTYNENYSSRNERNNEPISNTIPRQAWIDTEMSYDDTTTIVDDVEELQRDKEKDQRERDHSLSGMEKEIENLITENNELLATKNALNIVKDDLIAKVDELQSDLAMCKNEIQQRDAVQERLKNRISQIEEEMKKNKDELDETKQKLAALKEDDEEGVPIAQRKRFTRVEMSRVLMERNSYKEKYFELQEALRWSELSRATKNDDKRSAIWKFFSNFFNPSPMSVGGVTTGQNVPQTSSTAIRFSANPTSTPALEAMRRRARNQPNGDLVLMMDSDLSSERARAMKNVKAHVARSGSGDRIQAYGWSITGASNSSNPDGQKSSFKSASVPVPIYCRPLGGEDIGMKIWCATAVDLTGGEAGFPITNECNQEEKGDNKNNSDSLADLESEINEALKEQSHNLKSDHHFSTFVWICSVSHSKSKVTIVNIRSNPGEVLDSFFIKTHLLCIASVPGAKTTDLLGTAEINIEEGSPELKLCHPKKRSSVDSTNSPTSSKYADISESQISTENNSLEIDRTNNDNRAKEEVGEAKAIDEKDDITLVSGISTPISGPLSDSIPLSAPARSVTLEKLTEYVAYTQPPSPTNSIPTEESNTDERVHSAASSLPVQAMSTRLPTIWLGGQNGMLYVHSGIAQWSHCIATIHLADSILQIIHYRGRVIVALANGQCCFFVRSEQTGEWDFENYYVLDVGIHSALSSDNSSPTSSIDSKPPSSQCQTALYSIRCLEVSKDTIWLGYRNLIFITSTRSFKVIHSFIAHPRKETYVRQLAAIGDGVWCSFRLDSTLRLYSAFKPYQHVQNIDIEPYVSKMVTPKSFNFVRITSLRASNHRLWIGTSNGVIYVYHVFALNRNH</sequence>
<feature type="domain" description="RH2" evidence="12">
    <location>
        <begin position="437"/>
        <end position="526"/>
    </location>
</feature>
<feature type="region of interest" description="Disordered" evidence="10">
    <location>
        <begin position="272"/>
        <end position="299"/>
    </location>
</feature>
<feature type="coiled-coil region" evidence="9">
    <location>
        <begin position="127"/>
        <end position="207"/>
    </location>
</feature>
<dbReference type="Pfam" id="PF09744">
    <property type="entry name" value="RH1"/>
    <property type="match status" value="1"/>
</dbReference>
<reference evidence="13" key="1">
    <citation type="submission" date="2022-12" db="EMBL/GenBank/DDBJ databases">
        <title>Genome assemblies of Blomia tropicalis.</title>
        <authorList>
            <person name="Cui Y."/>
        </authorList>
    </citation>
    <scope>NUCLEOTIDE SEQUENCE</scope>
    <source>
        <tissue evidence="13">Adult mites</tissue>
    </source>
</reference>
<dbReference type="InterPro" id="IPR034743">
    <property type="entry name" value="RH1"/>
</dbReference>
<dbReference type="GO" id="GO:0030159">
    <property type="term" value="F:signaling receptor complex adaptor activity"/>
    <property type="evidence" value="ECO:0007669"/>
    <property type="project" value="TreeGrafter"/>
</dbReference>